<sequence length="368" mass="40743">MERIGYCFDETFLGHDTGLVRHSLPNGVEIEPVEHPSSVRITRRTAELIHAAGLATQFEPISARPATFDELTLYHDIAYIERVHQITRVGGLLDPETPVTQNSWQAALFAAGAAIETVNALLAHRARKVFALLRPPGHHALADRSMGFCIFNNIVLAARYAQQNNFRKIMIIDWDVHHGNGTQAAFWNDPDVLFISLHQDNWYPRNSGSLNEVGGKGAEGTTVNIPLPPGCGNRAYLLAMEAVVIPIARQFQPDLILISAGQDPSMDDPLGRMLVTTKGFRLMAETMRKLADELCAGHLIAFQEGGYSLRYTPFCTLAVIEGISNIRTGIPDPFSGNSELQQAEEEYRPHQEAAVEAVIRAQRPYWAL</sequence>
<protein>
    <submittedName>
        <fullName evidence="3">Class II histone deacetylase</fullName>
    </submittedName>
</protein>
<dbReference type="InterPro" id="IPR023696">
    <property type="entry name" value="Ureohydrolase_dom_sf"/>
</dbReference>
<evidence type="ECO:0000256" key="1">
    <source>
        <dbReference type="ARBA" id="ARBA00005947"/>
    </source>
</evidence>
<dbReference type="EMBL" id="DRWX01000376">
    <property type="protein sequence ID" value="HHM97176.1"/>
    <property type="molecule type" value="Genomic_DNA"/>
</dbReference>
<dbReference type="InterPro" id="IPR023801">
    <property type="entry name" value="His_deacetylse_dom"/>
</dbReference>
<dbReference type="CDD" id="cd09996">
    <property type="entry name" value="HDAC_classII_1"/>
    <property type="match status" value="1"/>
</dbReference>
<comment type="similarity">
    <text evidence="1">Belongs to the histone deacetylase family.</text>
</comment>
<evidence type="ECO:0000313" key="3">
    <source>
        <dbReference type="EMBL" id="HHM97176.1"/>
    </source>
</evidence>
<feature type="domain" description="Histone deacetylase" evidence="2">
    <location>
        <begin position="39"/>
        <end position="321"/>
    </location>
</feature>
<dbReference type="SUPFAM" id="SSF52768">
    <property type="entry name" value="Arginase/deacetylase"/>
    <property type="match status" value="1"/>
</dbReference>
<evidence type="ECO:0000259" key="2">
    <source>
        <dbReference type="Pfam" id="PF00850"/>
    </source>
</evidence>
<name>A0A7C5VWH1_THERO</name>
<dbReference type="InterPro" id="IPR037138">
    <property type="entry name" value="His_deacetylse_dom_sf"/>
</dbReference>
<gene>
    <name evidence="3" type="ORF">ENM21_08220</name>
</gene>
<reference evidence="3" key="1">
    <citation type="journal article" date="2020" name="mSystems">
        <title>Genome- and Community-Level Interaction Insights into Carbon Utilization and Element Cycling Functions of Hydrothermarchaeota in Hydrothermal Sediment.</title>
        <authorList>
            <person name="Zhou Z."/>
            <person name="Liu Y."/>
            <person name="Xu W."/>
            <person name="Pan J."/>
            <person name="Luo Z.H."/>
            <person name="Li M."/>
        </authorList>
    </citation>
    <scope>NUCLEOTIDE SEQUENCE [LARGE SCALE GENOMIC DNA]</scope>
    <source>
        <strain evidence="3">SpSt-1065</strain>
    </source>
</reference>
<accession>A0A7C5VWH1</accession>
<dbReference type="GO" id="GO:0040029">
    <property type="term" value="P:epigenetic regulation of gene expression"/>
    <property type="evidence" value="ECO:0007669"/>
    <property type="project" value="TreeGrafter"/>
</dbReference>
<dbReference type="Gene3D" id="3.40.800.20">
    <property type="entry name" value="Histone deacetylase domain"/>
    <property type="match status" value="1"/>
</dbReference>
<organism evidence="3">
    <name type="scientific">Thermomicrobium roseum</name>
    <dbReference type="NCBI Taxonomy" id="500"/>
    <lineage>
        <taxon>Bacteria</taxon>
        <taxon>Pseudomonadati</taxon>
        <taxon>Thermomicrobiota</taxon>
        <taxon>Thermomicrobia</taxon>
        <taxon>Thermomicrobiales</taxon>
        <taxon>Thermomicrobiaceae</taxon>
        <taxon>Thermomicrobium</taxon>
    </lineage>
</organism>
<dbReference type="InterPro" id="IPR000286">
    <property type="entry name" value="HDACs"/>
</dbReference>
<dbReference type="Pfam" id="PF00850">
    <property type="entry name" value="Hist_deacetyl"/>
    <property type="match status" value="1"/>
</dbReference>
<dbReference type="PRINTS" id="PR01270">
    <property type="entry name" value="HDASUPER"/>
</dbReference>
<dbReference type="GO" id="GO:0004407">
    <property type="term" value="F:histone deacetylase activity"/>
    <property type="evidence" value="ECO:0007669"/>
    <property type="project" value="TreeGrafter"/>
</dbReference>
<proteinExistence type="inferred from homology"/>
<dbReference type="AlphaFoldDB" id="A0A7C5VWH1"/>
<dbReference type="PANTHER" id="PTHR10625:SF31">
    <property type="entry name" value="HISTONE DEACETYLASE DOMAIN-CONTAINING PROTEIN"/>
    <property type="match status" value="1"/>
</dbReference>
<dbReference type="PANTHER" id="PTHR10625">
    <property type="entry name" value="HISTONE DEACETYLASE HDAC1-RELATED"/>
    <property type="match status" value="1"/>
</dbReference>
<comment type="caution">
    <text evidence="3">The sequence shown here is derived from an EMBL/GenBank/DDBJ whole genome shotgun (WGS) entry which is preliminary data.</text>
</comment>
<dbReference type="GO" id="GO:0005737">
    <property type="term" value="C:cytoplasm"/>
    <property type="evidence" value="ECO:0007669"/>
    <property type="project" value="TreeGrafter"/>
</dbReference>